<dbReference type="SUPFAM" id="SSF56399">
    <property type="entry name" value="ADP-ribosylation"/>
    <property type="match status" value="1"/>
</dbReference>
<accession>A0AAJ0DKI9</accession>
<proteinExistence type="predicted"/>
<reference evidence="1" key="1">
    <citation type="submission" date="2023-04" db="EMBL/GenBank/DDBJ databases">
        <title>Black Yeasts Isolated from many extreme environments.</title>
        <authorList>
            <person name="Coleine C."/>
            <person name="Stajich J.E."/>
            <person name="Selbmann L."/>
        </authorList>
    </citation>
    <scope>NUCLEOTIDE SEQUENCE</scope>
    <source>
        <strain evidence="1">CCFEE 5312</strain>
    </source>
</reference>
<organism evidence="1 2">
    <name type="scientific">Extremus antarcticus</name>
    <dbReference type="NCBI Taxonomy" id="702011"/>
    <lineage>
        <taxon>Eukaryota</taxon>
        <taxon>Fungi</taxon>
        <taxon>Dikarya</taxon>
        <taxon>Ascomycota</taxon>
        <taxon>Pezizomycotina</taxon>
        <taxon>Dothideomycetes</taxon>
        <taxon>Dothideomycetidae</taxon>
        <taxon>Mycosphaerellales</taxon>
        <taxon>Extremaceae</taxon>
        <taxon>Extremus</taxon>
    </lineage>
</organism>
<gene>
    <name evidence="1" type="ORF">LTR09_006731</name>
</gene>
<name>A0AAJ0DKI9_9PEZI</name>
<keyword evidence="2" id="KW-1185">Reference proteome</keyword>
<dbReference type="EMBL" id="JAWDJX010000022">
    <property type="protein sequence ID" value="KAK3052139.1"/>
    <property type="molecule type" value="Genomic_DNA"/>
</dbReference>
<evidence type="ECO:0000313" key="1">
    <source>
        <dbReference type="EMBL" id="KAK3052139.1"/>
    </source>
</evidence>
<evidence type="ECO:0000313" key="2">
    <source>
        <dbReference type="Proteomes" id="UP001271007"/>
    </source>
</evidence>
<sequence length="368" mass="41437">MAVNLRSVDDTAATLLGRPIEDVCRSIDQDFRILHVEPVFRDDLVSAFRTRQEQISDHLLGMSHDSLRQSVPSTVIRPNSSDDTKEGLARQLAMPKITFHGAPRGVIKSIVRYGFLVPGSKVGSTGTTLDVKCGSTYGTGIYSSPDASFASHYLDYQTGDIKLSRPSDVPGMRLIVCATLMGRSMQVAPFEARRVDGTLNPEAHSHVAKTGLEYIVFESSQIIPCYVLHLDYGADHAKAEYEKLRNNPTAYFQRRSKKNKSESNDEWEEWYKLCPGEIQDKKVALKASARKYLPYGFGPARGTSFVVEDMAENSDDEELYGDFQYQRIEQENEIQEARSTKKGASWFDEYQLVRKSDDELDFGTRDFI</sequence>
<protein>
    <recommendedName>
        <fullName evidence="3">PARP catalytic domain-containing protein</fullName>
    </recommendedName>
</protein>
<dbReference type="AlphaFoldDB" id="A0AAJ0DKI9"/>
<evidence type="ECO:0008006" key="3">
    <source>
        <dbReference type="Google" id="ProtNLM"/>
    </source>
</evidence>
<dbReference type="Gene3D" id="3.90.228.10">
    <property type="match status" value="1"/>
</dbReference>
<dbReference type="Proteomes" id="UP001271007">
    <property type="component" value="Unassembled WGS sequence"/>
</dbReference>
<comment type="caution">
    <text evidence="1">The sequence shown here is derived from an EMBL/GenBank/DDBJ whole genome shotgun (WGS) entry which is preliminary data.</text>
</comment>